<protein>
    <recommendedName>
        <fullName evidence="10">RHOMBOID-like protein</fullName>
        <ecNumber evidence="10">3.4.21.105</ecNumber>
    </recommendedName>
</protein>
<comment type="caution">
    <text evidence="13">The sequence shown here is derived from an EMBL/GenBank/DDBJ whole genome shotgun (WGS) entry which is preliminary data.</text>
</comment>
<evidence type="ECO:0000259" key="12">
    <source>
        <dbReference type="Pfam" id="PF01694"/>
    </source>
</evidence>
<feature type="compositionally biased region" description="Basic residues" evidence="11">
    <location>
        <begin position="13"/>
        <end position="23"/>
    </location>
</feature>
<keyword evidence="8 10" id="KW-1133">Transmembrane helix</keyword>
<evidence type="ECO:0000256" key="9">
    <source>
        <dbReference type="ARBA" id="ARBA00023136"/>
    </source>
</evidence>
<dbReference type="Proteomes" id="UP001472677">
    <property type="component" value="Unassembled WGS sequence"/>
</dbReference>
<dbReference type="SUPFAM" id="SSF144091">
    <property type="entry name" value="Rhomboid-like"/>
    <property type="match status" value="1"/>
</dbReference>
<evidence type="ECO:0000313" key="14">
    <source>
        <dbReference type="Proteomes" id="UP001472677"/>
    </source>
</evidence>
<comment type="subcellular location">
    <subcellularLocation>
        <location evidence="2 10">Membrane</location>
        <topology evidence="2 10">Multi-pass membrane protein</topology>
    </subcellularLocation>
</comment>
<evidence type="ECO:0000256" key="3">
    <source>
        <dbReference type="ARBA" id="ARBA00009045"/>
    </source>
</evidence>
<evidence type="ECO:0000256" key="2">
    <source>
        <dbReference type="ARBA" id="ARBA00004141"/>
    </source>
</evidence>
<evidence type="ECO:0000256" key="11">
    <source>
        <dbReference type="SAM" id="MobiDB-lite"/>
    </source>
</evidence>
<dbReference type="InterPro" id="IPR035952">
    <property type="entry name" value="Rhomboid-like_sf"/>
</dbReference>
<dbReference type="Pfam" id="PF01694">
    <property type="entry name" value="Rhomboid"/>
    <property type="match status" value="1"/>
</dbReference>
<organism evidence="13 14">
    <name type="scientific">Hibiscus sabdariffa</name>
    <name type="common">roselle</name>
    <dbReference type="NCBI Taxonomy" id="183260"/>
    <lineage>
        <taxon>Eukaryota</taxon>
        <taxon>Viridiplantae</taxon>
        <taxon>Streptophyta</taxon>
        <taxon>Embryophyta</taxon>
        <taxon>Tracheophyta</taxon>
        <taxon>Spermatophyta</taxon>
        <taxon>Magnoliopsida</taxon>
        <taxon>eudicotyledons</taxon>
        <taxon>Gunneridae</taxon>
        <taxon>Pentapetalae</taxon>
        <taxon>rosids</taxon>
        <taxon>malvids</taxon>
        <taxon>Malvales</taxon>
        <taxon>Malvaceae</taxon>
        <taxon>Malvoideae</taxon>
        <taxon>Hibiscus</taxon>
    </lineage>
</organism>
<evidence type="ECO:0000256" key="7">
    <source>
        <dbReference type="ARBA" id="ARBA00022825"/>
    </source>
</evidence>
<evidence type="ECO:0000256" key="10">
    <source>
        <dbReference type="RuleBase" id="RU362115"/>
    </source>
</evidence>
<feature type="transmembrane region" description="Helical" evidence="10">
    <location>
        <begin position="37"/>
        <end position="59"/>
    </location>
</feature>
<dbReference type="Gene3D" id="1.20.1540.10">
    <property type="entry name" value="Rhomboid-like"/>
    <property type="match status" value="1"/>
</dbReference>
<keyword evidence="6 10" id="KW-0378">Hydrolase</keyword>
<dbReference type="PANTHER" id="PTHR22936:SF69">
    <property type="entry name" value="RHOMBOID-LIKE PROTEIN"/>
    <property type="match status" value="1"/>
</dbReference>
<keyword evidence="4 10" id="KW-0645">Protease</keyword>
<comment type="catalytic activity">
    <reaction evidence="1 10">
        <text>Cleaves type-1 transmembrane domains using a catalytic dyad composed of serine and histidine that are contributed by different transmembrane domains.</text>
        <dbReference type="EC" id="3.4.21.105"/>
    </reaction>
</comment>
<comment type="function">
    <text evidence="10">Serine protease involved in intramembrane proteolysis.</text>
</comment>
<keyword evidence="14" id="KW-1185">Reference proteome</keyword>
<name>A0ABR2CTA4_9ROSI</name>
<gene>
    <name evidence="13" type="ORF">V6N12_073718</name>
</gene>
<feature type="domain" description="Peptidase S54 rhomboid" evidence="12">
    <location>
        <begin position="44"/>
        <end position="147"/>
    </location>
</feature>
<evidence type="ECO:0000256" key="5">
    <source>
        <dbReference type="ARBA" id="ARBA00022692"/>
    </source>
</evidence>
<keyword evidence="7 10" id="KW-0720">Serine protease</keyword>
<dbReference type="PANTHER" id="PTHR22936">
    <property type="entry name" value="RHOMBOID-RELATED"/>
    <property type="match status" value="1"/>
</dbReference>
<proteinExistence type="inferred from homology"/>
<comment type="similarity">
    <text evidence="3 10">Belongs to the peptidase S54 family.</text>
</comment>
<dbReference type="EC" id="3.4.21.105" evidence="10"/>
<keyword evidence="9 10" id="KW-0472">Membrane</keyword>
<evidence type="ECO:0000256" key="4">
    <source>
        <dbReference type="ARBA" id="ARBA00022670"/>
    </source>
</evidence>
<evidence type="ECO:0000256" key="8">
    <source>
        <dbReference type="ARBA" id="ARBA00022989"/>
    </source>
</evidence>
<dbReference type="InterPro" id="IPR022764">
    <property type="entry name" value="Peptidase_S54_rhomboid_dom"/>
</dbReference>
<dbReference type="InterPro" id="IPR002610">
    <property type="entry name" value="Peptidase_S54_rhomboid-like"/>
</dbReference>
<feature type="region of interest" description="Disordered" evidence="11">
    <location>
        <begin position="1"/>
        <end position="27"/>
    </location>
</feature>
<reference evidence="13 14" key="1">
    <citation type="journal article" date="2024" name="G3 (Bethesda)">
        <title>Genome assembly of Hibiscus sabdariffa L. provides insights into metabolisms of medicinal natural products.</title>
        <authorList>
            <person name="Kim T."/>
        </authorList>
    </citation>
    <scope>NUCLEOTIDE SEQUENCE [LARGE SCALE GENOMIC DNA]</scope>
    <source>
        <strain evidence="13">TK-2024</strain>
        <tissue evidence="13">Old leaves</tissue>
    </source>
</reference>
<evidence type="ECO:0000256" key="6">
    <source>
        <dbReference type="ARBA" id="ARBA00022801"/>
    </source>
</evidence>
<dbReference type="EMBL" id="JBBPBM010000044">
    <property type="protein sequence ID" value="KAK8523006.1"/>
    <property type="molecule type" value="Genomic_DNA"/>
</dbReference>
<evidence type="ECO:0000256" key="1">
    <source>
        <dbReference type="ARBA" id="ARBA00000156"/>
    </source>
</evidence>
<accession>A0ABR2CTA4</accession>
<comment type="caution">
    <text evidence="10">Lacks conserved residue(s) required for the propagation of feature annotation.</text>
</comment>
<evidence type="ECO:0000313" key="13">
    <source>
        <dbReference type="EMBL" id="KAK8523006.1"/>
    </source>
</evidence>
<sequence>MASEDLERGGMNGKKRPNNHHHPPTSPYYVENTEEQWTSWLVSMFVVANVVVFVGVMYINDCPKNNLGFEGSCMAEFLGMLSFQPLRENPLFGHSSNTLEKLGALEWKKVVALITLVLIIAINLAVGILPHVDNFAHIDGFFTGFFSRVRFVASSPIRLGSTSASSCWCSCEIKAQGIPICFLG</sequence>
<keyword evidence="5 10" id="KW-0812">Transmembrane</keyword>
<feature type="transmembrane region" description="Helical" evidence="10">
    <location>
        <begin position="110"/>
        <end position="129"/>
    </location>
</feature>